<dbReference type="Gene3D" id="3.90.226.10">
    <property type="entry name" value="2-enoyl-CoA Hydratase, Chain A, domain 1"/>
    <property type="match status" value="1"/>
</dbReference>
<dbReference type="Proteomes" id="UP000218231">
    <property type="component" value="Unassembled WGS sequence"/>
</dbReference>
<keyword evidence="7" id="KW-0443">Lipid metabolism</keyword>
<dbReference type="FunFam" id="3.90.226.10:FF:000011">
    <property type="entry name" value="Fatty acid oxidation complex subunit alpha"/>
    <property type="match status" value="1"/>
</dbReference>
<gene>
    <name evidence="10" type="ORF">WR25_21955</name>
</gene>
<evidence type="ECO:0000256" key="9">
    <source>
        <dbReference type="ARBA" id="ARBA00023268"/>
    </source>
</evidence>
<organism evidence="10 11">
    <name type="scientific">Diploscapter pachys</name>
    <dbReference type="NCBI Taxonomy" id="2018661"/>
    <lineage>
        <taxon>Eukaryota</taxon>
        <taxon>Metazoa</taxon>
        <taxon>Ecdysozoa</taxon>
        <taxon>Nematoda</taxon>
        <taxon>Chromadorea</taxon>
        <taxon>Rhabditida</taxon>
        <taxon>Rhabditina</taxon>
        <taxon>Rhabditomorpha</taxon>
        <taxon>Rhabditoidea</taxon>
        <taxon>Rhabditidae</taxon>
        <taxon>Diploscapter</taxon>
    </lineage>
</organism>
<dbReference type="InterPro" id="IPR001753">
    <property type="entry name" value="Enoyl-CoA_hydra/iso"/>
</dbReference>
<keyword evidence="8" id="KW-0456">Lyase</keyword>
<dbReference type="CDD" id="cd06558">
    <property type="entry name" value="crotonase-like"/>
    <property type="match status" value="1"/>
</dbReference>
<comment type="similarity">
    <text evidence="3">In the N-terminal section; belongs to the enoyl-CoA hydratase/isomerase family.</text>
</comment>
<evidence type="ECO:0000313" key="10">
    <source>
        <dbReference type="EMBL" id="PAV69083.1"/>
    </source>
</evidence>
<dbReference type="STRING" id="2018661.A0A2A2K5D9"/>
<dbReference type="PANTHER" id="PTHR43612">
    <property type="entry name" value="TRIFUNCTIONAL ENZYME SUBUNIT ALPHA"/>
    <property type="match status" value="1"/>
</dbReference>
<evidence type="ECO:0000256" key="6">
    <source>
        <dbReference type="ARBA" id="ARBA00023027"/>
    </source>
</evidence>
<dbReference type="GO" id="GO:0004300">
    <property type="term" value="F:enoyl-CoA hydratase activity"/>
    <property type="evidence" value="ECO:0007669"/>
    <property type="project" value="UniProtKB-EC"/>
</dbReference>
<dbReference type="EC" id="4.2.1.17" evidence="4"/>
<dbReference type="GO" id="GO:0016509">
    <property type="term" value="F:long-chain (3S)-3-hydroxyacyl-CoA dehydrogenase (NAD+) activity"/>
    <property type="evidence" value="ECO:0007669"/>
    <property type="project" value="TreeGrafter"/>
</dbReference>
<dbReference type="GO" id="GO:0006635">
    <property type="term" value="P:fatty acid beta-oxidation"/>
    <property type="evidence" value="ECO:0007669"/>
    <property type="project" value="TreeGrafter"/>
</dbReference>
<name>A0A2A2K5D9_9BILA</name>
<evidence type="ECO:0000256" key="1">
    <source>
        <dbReference type="ARBA" id="ARBA00005005"/>
    </source>
</evidence>
<evidence type="ECO:0000256" key="3">
    <source>
        <dbReference type="ARBA" id="ARBA00008750"/>
    </source>
</evidence>
<keyword evidence="6" id="KW-0520">NAD</keyword>
<evidence type="ECO:0000256" key="2">
    <source>
        <dbReference type="ARBA" id="ARBA00007005"/>
    </source>
</evidence>
<evidence type="ECO:0000256" key="4">
    <source>
        <dbReference type="ARBA" id="ARBA00012076"/>
    </source>
</evidence>
<evidence type="ECO:0000313" key="11">
    <source>
        <dbReference type="Proteomes" id="UP000218231"/>
    </source>
</evidence>
<dbReference type="SUPFAM" id="SSF52096">
    <property type="entry name" value="ClpP/crotonase"/>
    <property type="match status" value="1"/>
</dbReference>
<dbReference type="PANTHER" id="PTHR43612:SF3">
    <property type="entry name" value="TRIFUNCTIONAL ENZYME SUBUNIT ALPHA, MITOCHONDRIAL"/>
    <property type="match status" value="1"/>
</dbReference>
<dbReference type="OrthoDB" id="5958943at2759"/>
<sequence length="266" mass="28258">MLTEDFPESPFRLSTCGPALGSCKMLSRFAISAGRRTLLSSSVWRSLVSSAVAQPLSTSASASQSVKLEKQGEIAIIKIDIPNAKENTLNADLTREMTAVMDKLESDDSVKGIVVMSGKPNSFVAGADINMLKAAKSAEEAEALARGGQEQFFRLERSKKPVVAAIMGSCLGGGLELALACHYRIAVNDKKTQLALPEVMLGLLPGAGGTQRLPRLASIPNALDMILTGKRLTADRAKRFGIVDQVVQPLGDGLAPATENTHRQIL</sequence>
<protein>
    <recommendedName>
        <fullName evidence="4">enoyl-CoA hydratase</fullName>
        <ecNumber evidence="4">4.2.1.17</ecNumber>
    </recommendedName>
</protein>
<dbReference type="AlphaFoldDB" id="A0A2A2K5D9"/>
<evidence type="ECO:0000256" key="5">
    <source>
        <dbReference type="ARBA" id="ARBA00022832"/>
    </source>
</evidence>
<evidence type="ECO:0000256" key="8">
    <source>
        <dbReference type="ARBA" id="ARBA00023239"/>
    </source>
</evidence>
<accession>A0A2A2K5D9</accession>
<dbReference type="InterPro" id="IPR029045">
    <property type="entry name" value="ClpP/crotonase-like_dom_sf"/>
</dbReference>
<proteinExistence type="inferred from homology"/>
<keyword evidence="9" id="KW-0511">Multifunctional enzyme</keyword>
<keyword evidence="11" id="KW-1185">Reference proteome</keyword>
<dbReference type="GO" id="GO:0016507">
    <property type="term" value="C:mitochondrial fatty acid beta-oxidation multienzyme complex"/>
    <property type="evidence" value="ECO:0007669"/>
    <property type="project" value="TreeGrafter"/>
</dbReference>
<keyword evidence="5" id="KW-0276">Fatty acid metabolism</keyword>
<dbReference type="EMBL" id="LIAE01009606">
    <property type="protein sequence ID" value="PAV69083.1"/>
    <property type="molecule type" value="Genomic_DNA"/>
</dbReference>
<comment type="pathway">
    <text evidence="1">Lipid metabolism; fatty acid beta-oxidation.</text>
</comment>
<feature type="non-terminal residue" evidence="10">
    <location>
        <position position="266"/>
    </location>
</feature>
<reference evidence="10 11" key="1">
    <citation type="journal article" date="2017" name="Curr. Biol.">
        <title>Genome architecture and evolution of a unichromosomal asexual nematode.</title>
        <authorList>
            <person name="Fradin H."/>
            <person name="Zegar C."/>
            <person name="Gutwein M."/>
            <person name="Lucas J."/>
            <person name="Kovtun M."/>
            <person name="Corcoran D."/>
            <person name="Baugh L.R."/>
            <person name="Kiontke K."/>
            <person name="Gunsalus K."/>
            <person name="Fitch D.H."/>
            <person name="Piano F."/>
        </authorList>
    </citation>
    <scope>NUCLEOTIDE SEQUENCE [LARGE SCALE GENOMIC DNA]</scope>
    <source>
        <strain evidence="10">PF1309</strain>
    </source>
</reference>
<comment type="caution">
    <text evidence="10">The sequence shown here is derived from an EMBL/GenBank/DDBJ whole genome shotgun (WGS) entry which is preliminary data.</text>
</comment>
<evidence type="ECO:0000256" key="7">
    <source>
        <dbReference type="ARBA" id="ARBA00023098"/>
    </source>
</evidence>
<dbReference type="Pfam" id="PF00378">
    <property type="entry name" value="ECH_1"/>
    <property type="match status" value="1"/>
</dbReference>
<comment type="similarity">
    <text evidence="2">In the central section; belongs to the 3-hydroxyacyl-CoA dehydrogenase family.</text>
</comment>
<dbReference type="InterPro" id="IPR050136">
    <property type="entry name" value="FA_oxidation_alpha_subunit"/>
</dbReference>